<evidence type="ECO:0000256" key="1">
    <source>
        <dbReference type="ARBA" id="ARBA00005964"/>
    </source>
</evidence>
<feature type="domain" description="Carboxylesterase type B" evidence="4">
    <location>
        <begin position="21"/>
        <end position="464"/>
    </location>
</feature>
<dbReference type="InterPro" id="IPR029058">
    <property type="entry name" value="AB_hydrolase_fold"/>
</dbReference>
<name>A0A8H6HL37_9AGAR</name>
<dbReference type="PANTHER" id="PTHR11559">
    <property type="entry name" value="CARBOXYLESTERASE"/>
    <property type="match status" value="1"/>
</dbReference>
<dbReference type="Proteomes" id="UP000521943">
    <property type="component" value="Unassembled WGS sequence"/>
</dbReference>
<dbReference type="EMBL" id="JACGCI010000071">
    <property type="protein sequence ID" value="KAF6748421.1"/>
    <property type="molecule type" value="Genomic_DNA"/>
</dbReference>
<dbReference type="SUPFAM" id="SSF53474">
    <property type="entry name" value="alpha/beta-Hydrolases"/>
    <property type="match status" value="1"/>
</dbReference>
<keyword evidence="6" id="KW-1185">Reference proteome</keyword>
<dbReference type="OrthoDB" id="408631at2759"/>
<feature type="signal peptide" evidence="3">
    <location>
        <begin position="1"/>
        <end position="19"/>
    </location>
</feature>
<dbReference type="EC" id="3.1.1.-" evidence="3"/>
<dbReference type="GO" id="GO:0016787">
    <property type="term" value="F:hydrolase activity"/>
    <property type="evidence" value="ECO:0007669"/>
    <property type="project" value="UniProtKB-KW"/>
</dbReference>
<dbReference type="Gene3D" id="3.40.50.1820">
    <property type="entry name" value="alpha/beta hydrolase"/>
    <property type="match status" value="1"/>
</dbReference>
<evidence type="ECO:0000313" key="6">
    <source>
        <dbReference type="Proteomes" id="UP000521943"/>
    </source>
</evidence>
<proteinExistence type="inferred from homology"/>
<organism evidence="5 6">
    <name type="scientific">Ephemerocybe angulata</name>
    <dbReference type="NCBI Taxonomy" id="980116"/>
    <lineage>
        <taxon>Eukaryota</taxon>
        <taxon>Fungi</taxon>
        <taxon>Dikarya</taxon>
        <taxon>Basidiomycota</taxon>
        <taxon>Agaricomycotina</taxon>
        <taxon>Agaricomycetes</taxon>
        <taxon>Agaricomycetidae</taxon>
        <taxon>Agaricales</taxon>
        <taxon>Agaricineae</taxon>
        <taxon>Psathyrellaceae</taxon>
        <taxon>Ephemerocybe</taxon>
    </lineage>
</organism>
<dbReference type="PROSITE" id="PS00941">
    <property type="entry name" value="CARBOXYLESTERASE_B_2"/>
    <property type="match status" value="1"/>
</dbReference>
<dbReference type="Pfam" id="PF00135">
    <property type="entry name" value="COesterase"/>
    <property type="match status" value="1"/>
</dbReference>
<evidence type="ECO:0000256" key="2">
    <source>
        <dbReference type="ARBA" id="ARBA00022801"/>
    </source>
</evidence>
<accession>A0A8H6HL37</accession>
<sequence>MRSRNSLILLGFSPLVVLAAPNVTLDNATVTGVENGTLHQFLGIPYAESPVGDLRFRLPVNITSYNQSFDATNYGFTCIAQNSTPSSDFVKAVGNLASFFFGDDNTPKTPQSEDCLTLNVIRPSNTTDIGSLPVVVVSGFEYGSSISYDKMGTTIVGRSLELGKPVIYVSMNYRVNAFGFIASQEVVADGVGNIGLQDQRSALQWVKTFIGAFGGNSSRVTLWGQSSGAISTSLQMLAYDGNAGDLFQGAFMQTGAPIPVGNATQGQVYYDQLVQDSGCGGSNDTLACLRSAPLGNLTSAIGKTPGIWSYQDIHDSMYSSRWSWHGLPTRMASFLTDNPQRLVENDKVAKIPMVSGNCDDEGTLFSLSSLNVTSDERIPELYDQLAPLFSAYPKDPEDGSPFNTSIANAITSQFKRIAAFEGDSVFQAPRRYFLQQRVGKQPIWSYLSRRLKYLPVLGSFHSSDQYLDLLNDYVIYFTNNLDPNTGSGTEWPQYTSDAPQMYTFHAIETDPSDNSLTTDDYRSEGISILTNLSLAYPI</sequence>
<dbReference type="InterPro" id="IPR019819">
    <property type="entry name" value="Carboxylesterase_B_CS"/>
</dbReference>
<evidence type="ECO:0000256" key="3">
    <source>
        <dbReference type="RuleBase" id="RU361235"/>
    </source>
</evidence>
<dbReference type="AlphaFoldDB" id="A0A8H6HL37"/>
<reference evidence="5 6" key="1">
    <citation type="submission" date="2020-07" db="EMBL/GenBank/DDBJ databases">
        <title>Comparative genomics of pyrophilous fungi reveals a link between fire events and developmental genes.</title>
        <authorList>
            <consortium name="DOE Joint Genome Institute"/>
            <person name="Steindorff A.S."/>
            <person name="Carver A."/>
            <person name="Calhoun S."/>
            <person name="Stillman K."/>
            <person name="Liu H."/>
            <person name="Lipzen A."/>
            <person name="Pangilinan J."/>
            <person name="Labutti K."/>
            <person name="Bruns T.D."/>
            <person name="Grigoriev I.V."/>
        </authorList>
    </citation>
    <scope>NUCLEOTIDE SEQUENCE [LARGE SCALE GENOMIC DNA]</scope>
    <source>
        <strain evidence="5 6">CBS 144469</strain>
    </source>
</reference>
<keyword evidence="2 3" id="KW-0378">Hydrolase</keyword>
<dbReference type="InterPro" id="IPR002018">
    <property type="entry name" value="CarbesteraseB"/>
</dbReference>
<gene>
    <name evidence="5" type="ORF">DFP72DRAFT_916677</name>
</gene>
<evidence type="ECO:0000259" key="4">
    <source>
        <dbReference type="Pfam" id="PF00135"/>
    </source>
</evidence>
<dbReference type="InterPro" id="IPR050309">
    <property type="entry name" value="Type-B_Carboxylest/Lipase"/>
</dbReference>
<protein>
    <recommendedName>
        <fullName evidence="3">Carboxylic ester hydrolase</fullName>
        <ecNumber evidence="3">3.1.1.-</ecNumber>
    </recommendedName>
</protein>
<dbReference type="InterPro" id="IPR019826">
    <property type="entry name" value="Carboxylesterase_B_AS"/>
</dbReference>
<keyword evidence="3" id="KW-0732">Signal</keyword>
<evidence type="ECO:0000313" key="5">
    <source>
        <dbReference type="EMBL" id="KAF6748421.1"/>
    </source>
</evidence>
<comment type="similarity">
    <text evidence="1 3">Belongs to the type-B carboxylesterase/lipase family.</text>
</comment>
<feature type="chain" id="PRO_5034555327" description="Carboxylic ester hydrolase" evidence="3">
    <location>
        <begin position="20"/>
        <end position="538"/>
    </location>
</feature>
<comment type="caution">
    <text evidence="5">The sequence shown here is derived from an EMBL/GenBank/DDBJ whole genome shotgun (WGS) entry which is preliminary data.</text>
</comment>
<dbReference type="PROSITE" id="PS00122">
    <property type="entry name" value="CARBOXYLESTERASE_B_1"/>
    <property type="match status" value="1"/>
</dbReference>